<feature type="region of interest" description="Disordered" evidence="1">
    <location>
        <begin position="1"/>
        <end position="20"/>
    </location>
</feature>
<sequence length="220" mass="24035">MQSFCSVHAAGDGTEVAREGEEEAVALTPRDEEILEQLLEGSVEPDQLPVEQQKRLSQFIEMMISMLEMRGSEHHDDVDVVEEEGSEERALPPSEHNPIATQEAATRSEDDDDDDISDDLVVKGGSAEDGVENVVDSVPITDTSDNDVDDKEEPDLSLEKKAPPSGEDADENESENTAVVKTKYTYIKLNSKLDESQAKSFVLNLTKALHVPPGVASLDQ</sequence>
<feature type="region of interest" description="Disordered" evidence="1">
    <location>
        <begin position="73"/>
        <end position="178"/>
    </location>
</feature>
<protein>
    <submittedName>
        <fullName evidence="2">Uncharacterized protein</fullName>
    </submittedName>
</protein>
<organism evidence="2 3">
    <name type="scientific">Littorina saxatilis</name>
    <dbReference type="NCBI Taxonomy" id="31220"/>
    <lineage>
        <taxon>Eukaryota</taxon>
        <taxon>Metazoa</taxon>
        <taxon>Spiralia</taxon>
        <taxon>Lophotrochozoa</taxon>
        <taxon>Mollusca</taxon>
        <taxon>Gastropoda</taxon>
        <taxon>Caenogastropoda</taxon>
        <taxon>Littorinimorpha</taxon>
        <taxon>Littorinoidea</taxon>
        <taxon>Littorinidae</taxon>
        <taxon>Littorina</taxon>
    </lineage>
</organism>
<keyword evidence="3" id="KW-1185">Reference proteome</keyword>
<evidence type="ECO:0000313" key="2">
    <source>
        <dbReference type="EMBL" id="KAK7110431.1"/>
    </source>
</evidence>
<feature type="compositionally biased region" description="Acidic residues" evidence="1">
    <location>
        <begin position="144"/>
        <end position="156"/>
    </location>
</feature>
<accession>A0AAN9GJM3</accession>
<comment type="caution">
    <text evidence="2">The sequence shown here is derived from an EMBL/GenBank/DDBJ whole genome shotgun (WGS) entry which is preliminary data.</text>
</comment>
<evidence type="ECO:0000256" key="1">
    <source>
        <dbReference type="SAM" id="MobiDB-lite"/>
    </source>
</evidence>
<evidence type="ECO:0000313" key="3">
    <source>
        <dbReference type="Proteomes" id="UP001374579"/>
    </source>
</evidence>
<name>A0AAN9GJM3_9CAEN</name>
<dbReference type="Proteomes" id="UP001374579">
    <property type="component" value="Unassembled WGS sequence"/>
</dbReference>
<dbReference type="EMBL" id="JBAMIC010000003">
    <property type="protein sequence ID" value="KAK7110431.1"/>
    <property type="molecule type" value="Genomic_DNA"/>
</dbReference>
<proteinExistence type="predicted"/>
<reference evidence="2 3" key="1">
    <citation type="submission" date="2024-02" db="EMBL/GenBank/DDBJ databases">
        <title>Chromosome-scale genome assembly of the rough periwinkle Littorina saxatilis.</title>
        <authorList>
            <person name="De Jode A."/>
            <person name="Faria R."/>
            <person name="Formenti G."/>
            <person name="Sims Y."/>
            <person name="Smith T.P."/>
            <person name="Tracey A."/>
            <person name="Wood J.M.D."/>
            <person name="Zagrodzka Z.B."/>
            <person name="Johannesson K."/>
            <person name="Butlin R.K."/>
            <person name="Leder E.H."/>
        </authorList>
    </citation>
    <scope>NUCLEOTIDE SEQUENCE [LARGE SCALE GENOMIC DNA]</scope>
    <source>
        <strain evidence="2">Snail1</strain>
        <tissue evidence="2">Muscle</tissue>
    </source>
</reference>
<feature type="compositionally biased region" description="Acidic residues" evidence="1">
    <location>
        <begin position="109"/>
        <end position="118"/>
    </location>
</feature>
<dbReference type="AlphaFoldDB" id="A0AAN9GJM3"/>
<gene>
    <name evidence="2" type="ORF">V1264_014308</name>
</gene>